<reference evidence="1 2" key="1">
    <citation type="submission" date="2018-08" db="EMBL/GenBank/DDBJ databases">
        <title>Bacillus chawlae sp. nov., Bacillus glennii sp. nov., and Bacillus saganii sp. nov. Isolated from the Vehicle Assembly Building at Kennedy Space Center where the Viking Spacecraft were Assembled.</title>
        <authorList>
            <person name="Seuylemezian A."/>
            <person name="Vaishampayan P."/>
        </authorList>
    </citation>
    <scope>NUCLEOTIDE SEQUENCE [LARGE SCALE GENOMIC DNA]</scope>
    <source>
        <strain evidence="1 2">V44-8</strain>
    </source>
</reference>
<evidence type="ECO:0000313" key="1">
    <source>
        <dbReference type="EMBL" id="RFU61611.1"/>
    </source>
</evidence>
<dbReference type="AlphaFoldDB" id="A0A372L904"/>
<dbReference type="RefSeq" id="WP_117323856.1">
    <property type="nucleotide sequence ID" value="NZ_QVTD01000013.1"/>
</dbReference>
<sequence>MYPSIFSYPNNQPLPIDPPCRYPHMAHYRSIYNPNTLPYLPVDKQASPKHQPPFDPFRQQYPPVDIKVFTESIHTFQFLMQQGGILLGKLSNPDFSYKLMELAQRGKQREVDALIQTIGLQVRVSTAFTPTGVIFTIRPKGQQDGQDCCTLTVAMKWEK</sequence>
<dbReference type="EMBL" id="QVTD01000013">
    <property type="protein sequence ID" value="RFU61611.1"/>
    <property type="molecule type" value="Genomic_DNA"/>
</dbReference>
<accession>A0A372L904</accession>
<organism evidence="1 2">
    <name type="scientific">Peribacillus glennii</name>
    <dbReference type="NCBI Taxonomy" id="2303991"/>
    <lineage>
        <taxon>Bacteria</taxon>
        <taxon>Bacillati</taxon>
        <taxon>Bacillota</taxon>
        <taxon>Bacilli</taxon>
        <taxon>Bacillales</taxon>
        <taxon>Bacillaceae</taxon>
        <taxon>Peribacillus</taxon>
    </lineage>
</organism>
<comment type="caution">
    <text evidence="1">The sequence shown here is derived from an EMBL/GenBank/DDBJ whole genome shotgun (WGS) entry which is preliminary data.</text>
</comment>
<evidence type="ECO:0000313" key="2">
    <source>
        <dbReference type="Proteomes" id="UP000262939"/>
    </source>
</evidence>
<dbReference type="OrthoDB" id="2615349at2"/>
<dbReference type="InterPro" id="IPR058870">
    <property type="entry name" value="YuzC"/>
</dbReference>
<gene>
    <name evidence="1" type="ORF">D0466_17580</name>
</gene>
<protein>
    <submittedName>
        <fullName evidence="1">Uncharacterized protein</fullName>
    </submittedName>
</protein>
<name>A0A372L904_9BACI</name>
<proteinExistence type="predicted"/>
<dbReference type="Pfam" id="PF26344">
    <property type="entry name" value="YuzC"/>
    <property type="match status" value="1"/>
</dbReference>
<dbReference type="Proteomes" id="UP000262939">
    <property type="component" value="Unassembled WGS sequence"/>
</dbReference>
<keyword evidence="2" id="KW-1185">Reference proteome</keyword>